<comment type="pathway">
    <text evidence="1">Amino-acid degradation; L-proline degradation into L-glutamate; L-glutamate from L-proline: step 1/2.</text>
</comment>
<keyword evidence="3" id="KW-0285">Flavoprotein</keyword>
<dbReference type="PANTHER" id="PTHR13914">
    <property type="entry name" value="PROLINE OXIDASE"/>
    <property type="match status" value="1"/>
</dbReference>
<feature type="binding site" evidence="10">
    <location>
        <position position="199"/>
    </location>
    <ligand>
        <name>FAD</name>
        <dbReference type="ChEBI" id="CHEBI:57692"/>
    </ligand>
</feature>
<evidence type="ECO:0000259" key="11">
    <source>
        <dbReference type="Pfam" id="PF01619"/>
    </source>
</evidence>
<dbReference type="GO" id="GO:0010133">
    <property type="term" value="P:L-proline catabolic process to L-glutamate"/>
    <property type="evidence" value="ECO:0007669"/>
    <property type="project" value="UniProtKB-UniPathway"/>
</dbReference>
<dbReference type="EC" id="1.5.5.2" evidence="2"/>
<keyword evidence="7" id="KW-0642">Proline metabolism</keyword>
<keyword evidence="4 10" id="KW-0547">Nucleotide-binding</keyword>
<protein>
    <recommendedName>
        <fullName evidence="2">proline dehydrogenase</fullName>
        <ecNumber evidence="2">1.5.5.2</ecNumber>
    </recommendedName>
</protein>
<dbReference type="InterPro" id="IPR015659">
    <property type="entry name" value="Proline_oxidase"/>
</dbReference>
<dbReference type="PANTHER" id="PTHR13914:SF0">
    <property type="entry name" value="PROLINE DEHYDROGENASE 1, MITOCHONDRIAL"/>
    <property type="match status" value="1"/>
</dbReference>
<evidence type="ECO:0000256" key="4">
    <source>
        <dbReference type="ARBA" id="ARBA00022741"/>
    </source>
</evidence>
<feature type="domain" description="Proline dehydrogenase" evidence="11">
    <location>
        <begin position="76"/>
        <end position="335"/>
    </location>
</feature>
<dbReference type="Gene3D" id="3.20.20.220">
    <property type="match status" value="1"/>
</dbReference>
<evidence type="ECO:0000256" key="9">
    <source>
        <dbReference type="PIRSR" id="PIRSR000196-1"/>
    </source>
</evidence>
<dbReference type="RefSeq" id="WP_331715240.1">
    <property type="nucleotide sequence ID" value="NZ_LT629799.1"/>
</dbReference>
<evidence type="ECO:0000256" key="10">
    <source>
        <dbReference type="PIRSR" id="PIRSR000196-2"/>
    </source>
</evidence>
<dbReference type="GO" id="GO:0000166">
    <property type="term" value="F:nucleotide binding"/>
    <property type="evidence" value="ECO:0007669"/>
    <property type="project" value="UniProtKB-KW"/>
</dbReference>
<keyword evidence="13" id="KW-1185">Reference proteome</keyword>
<comment type="catalytic activity">
    <reaction evidence="8">
        <text>L-proline + a quinone = (S)-1-pyrroline-5-carboxylate + a quinol + H(+)</text>
        <dbReference type="Rhea" id="RHEA:23784"/>
        <dbReference type="ChEBI" id="CHEBI:15378"/>
        <dbReference type="ChEBI" id="CHEBI:17388"/>
        <dbReference type="ChEBI" id="CHEBI:24646"/>
        <dbReference type="ChEBI" id="CHEBI:60039"/>
        <dbReference type="ChEBI" id="CHEBI:132124"/>
        <dbReference type="EC" id="1.5.5.2"/>
    </reaction>
</comment>
<evidence type="ECO:0000313" key="13">
    <source>
        <dbReference type="Proteomes" id="UP000198825"/>
    </source>
</evidence>
<dbReference type="STRING" id="546874.SAMN04488544_2862"/>
<dbReference type="InterPro" id="IPR029041">
    <property type="entry name" value="FAD-linked_oxidoreductase-like"/>
</dbReference>
<dbReference type="InterPro" id="IPR002872">
    <property type="entry name" value="Proline_DH_dom"/>
</dbReference>
<evidence type="ECO:0000256" key="2">
    <source>
        <dbReference type="ARBA" id="ARBA00012695"/>
    </source>
</evidence>
<sequence>MTTSTTPRAGLNPSSGALSKLRERLPAVSNPLRPLLLAAGRSSGLKRAVTALPVTRSMVRRYVPGEAQDAVVSATREILASGRAISIDHLGEDTSDPAQAEATVQAYLDLLADFGRLEVPAGLPVPALEVSLKLSALGQFLPQDGHDIALANARRICAAAEAVGAWVNVDAEDHTTTDSTLAIVRELRVDHPTLATVLQAYLRRTEDDCRALSGPGSRIRLCKGAYAEPADVAFQRGEEVDASYQRCLEVLFAGEGYPMVASHDPAMIDTAHALAERTGKGKDGYEFQMLYGIRDDEQRRLAADGHTVRVYTPYGDEWYGYFMRRLAERPANLLFFARSLVGR</sequence>
<dbReference type="AlphaFoldDB" id="A0A1H2MWK3"/>
<dbReference type="Pfam" id="PF01619">
    <property type="entry name" value="Pro_dh"/>
    <property type="match status" value="1"/>
</dbReference>
<evidence type="ECO:0000256" key="7">
    <source>
        <dbReference type="ARBA" id="ARBA00023062"/>
    </source>
</evidence>
<feature type="binding site" evidence="10">
    <location>
        <begin position="223"/>
        <end position="225"/>
    </location>
    <ligand>
        <name>FAD</name>
        <dbReference type="ChEBI" id="CHEBI:57692"/>
    </ligand>
</feature>
<dbReference type="InterPro" id="IPR008219">
    <property type="entry name" value="PRODH_bac_arc"/>
</dbReference>
<dbReference type="PIRSF" id="PIRSF000196">
    <property type="entry name" value="Pro_dehydrog"/>
    <property type="match status" value="1"/>
</dbReference>
<proteinExistence type="predicted"/>
<keyword evidence="6" id="KW-0560">Oxidoreductase</keyword>
<dbReference type="UniPathway" id="UPA00261">
    <property type="reaction ID" value="UER00373"/>
</dbReference>
<reference evidence="13" key="1">
    <citation type="submission" date="2016-10" db="EMBL/GenBank/DDBJ databases">
        <authorList>
            <person name="Varghese N."/>
            <person name="Submissions S."/>
        </authorList>
    </citation>
    <scope>NUCLEOTIDE SEQUENCE [LARGE SCALE GENOMIC DNA]</scope>
    <source>
        <strain evidence="13">DSM 21743</strain>
    </source>
</reference>
<evidence type="ECO:0000256" key="1">
    <source>
        <dbReference type="ARBA" id="ARBA00004739"/>
    </source>
</evidence>
<feature type="binding site" evidence="10">
    <location>
        <begin position="262"/>
        <end position="263"/>
    </location>
    <ligand>
        <name>FAD</name>
        <dbReference type="ChEBI" id="CHEBI:57692"/>
    </ligand>
</feature>
<accession>A0A1H2MWK3</accession>
<evidence type="ECO:0000256" key="5">
    <source>
        <dbReference type="ARBA" id="ARBA00022827"/>
    </source>
</evidence>
<dbReference type="GO" id="GO:0004657">
    <property type="term" value="F:proline dehydrogenase activity"/>
    <property type="evidence" value="ECO:0007669"/>
    <property type="project" value="UniProtKB-EC"/>
</dbReference>
<feature type="binding site" evidence="9">
    <location>
        <position position="133"/>
    </location>
    <ligand>
        <name>substrate</name>
    </ligand>
</feature>
<evidence type="ECO:0000256" key="6">
    <source>
        <dbReference type="ARBA" id="ARBA00023002"/>
    </source>
</evidence>
<evidence type="ECO:0000313" key="12">
    <source>
        <dbReference type="EMBL" id="SDU97609.1"/>
    </source>
</evidence>
<feature type="binding site" evidence="9">
    <location>
        <position position="324"/>
    </location>
    <ligand>
        <name>substrate</name>
    </ligand>
</feature>
<gene>
    <name evidence="12" type="ORF">SAMN04488544_2862</name>
</gene>
<organism evidence="12 13">
    <name type="scientific">Microlunatus sagamiharensis</name>
    <dbReference type="NCBI Taxonomy" id="546874"/>
    <lineage>
        <taxon>Bacteria</taxon>
        <taxon>Bacillati</taxon>
        <taxon>Actinomycetota</taxon>
        <taxon>Actinomycetes</taxon>
        <taxon>Propionibacteriales</taxon>
        <taxon>Propionibacteriaceae</taxon>
        <taxon>Microlunatus</taxon>
    </lineage>
</organism>
<dbReference type="EMBL" id="LT629799">
    <property type="protein sequence ID" value="SDU97609.1"/>
    <property type="molecule type" value="Genomic_DNA"/>
</dbReference>
<feature type="binding site" evidence="9">
    <location>
        <position position="325"/>
    </location>
    <ligand>
        <name>substrate</name>
    </ligand>
</feature>
<name>A0A1H2MWK3_9ACTN</name>
<keyword evidence="5 10" id="KW-0274">FAD</keyword>
<evidence type="ECO:0000256" key="8">
    <source>
        <dbReference type="ARBA" id="ARBA00048779"/>
    </source>
</evidence>
<dbReference type="SUPFAM" id="SSF51730">
    <property type="entry name" value="FAD-linked oxidoreductase"/>
    <property type="match status" value="1"/>
</dbReference>
<comment type="cofactor">
    <cofactor evidence="10">
        <name>FAD</name>
        <dbReference type="ChEBI" id="CHEBI:57692"/>
    </cofactor>
    <text evidence="10">Binds 1 FAD per subunit.</text>
</comment>
<dbReference type="Proteomes" id="UP000198825">
    <property type="component" value="Chromosome I"/>
</dbReference>
<evidence type="ECO:0000256" key="3">
    <source>
        <dbReference type="ARBA" id="ARBA00022630"/>
    </source>
</evidence>